<keyword evidence="2" id="KW-0472">Membrane</keyword>
<keyword evidence="2" id="KW-0812">Transmembrane</keyword>
<keyword evidence="2" id="KW-1133">Transmembrane helix</keyword>
<accession>A0AAJ4IFT7</accession>
<proteinExistence type="predicted"/>
<protein>
    <submittedName>
        <fullName evidence="3">Uncharacterized protein</fullName>
    </submittedName>
</protein>
<feature type="compositionally biased region" description="Polar residues" evidence="1">
    <location>
        <begin position="55"/>
        <end position="64"/>
    </location>
</feature>
<dbReference type="RefSeq" id="WP_337971317.1">
    <property type="nucleotide sequence ID" value="NZ_CP065218.1"/>
</dbReference>
<feature type="compositionally biased region" description="Basic and acidic residues" evidence="1">
    <location>
        <begin position="33"/>
        <end position="51"/>
    </location>
</feature>
<evidence type="ECO:0000313" key="4">
    <source>
        <dbReference type="Proteomes" id="UP000594435"/>
    </source>
</evidence>
<gene>
    <name evidence="3" type="ORF">I3X05_17455</name>
</gene>
<reference evidence="3 4" key="1">
    <citation type="submission" date="2020-11" db="EMBL/GenBank/DDBJ databases">
        <title>Complete and Circularized Genome Assembly of a human isolate of Vibrio navarrensis biotype pommerensis with MiSeq and MinION Sequence Data.</title>
        <authorList>
            <person name="Schwartz K."/>
            <person name="Borowiak M."/>
            <person name="Deneke C."/>
            <person name="Balau V."/>
            <person name="Metelmann C."/>
            <person name="Strauch E."/>
        </authorList>
    </citation>
    <scope>NUCLEOTIDE SEQUENCE [LARGE SCALE GENOMIC DNA]</scope>
    <source>
        <strain evidence="3 4">20-VB00237</strain>
    </source>
</reference>
<dbReference type="AlphaFoldDB" id="A0AAJ4IFT7"/>
<dbReference type="Proteomes" id="UP000594435">
    <property type="component" value="Chromosome 2"/>
</dbReference>
<evidence type="ECO:0000256" key="2">
    <source>
        <dbReference type="SAM" id="Phobius"/>
    </source>
</evidence>
<evidence type="ECO:0000256" key="1">
    <source>
        <dbReference type="SAM" id="MobiDB-lite"/>
    </source>
</evidence>
<name>A0AAJ4IFT7_9VIBR</name>
<organism evidence="3 4">
    <name type="scientific">Vibrio navarrensis</name>
    <dbReference type="NCBI Taxonomy" id="29495"/>
    <lineage>
        <taxon>Bacteria</taxon>
        <taxon>Pseudomonadati</taxon>
        <taxon>Pseudomonadota</taxon>
        <taxon>Gammaproteobacteria</taxon>
        <taxon>Vibrionales</taxon>
        <taxon>Vibrionaceae</taxon>
        <taxon>Vibrio</taxon>
    </lineage>
</organism>
<sequence>MSWLDKLSDAGGELLNAVTDASGNWLNGAVEQSLDKKPQSNPDEARKKEVHGQTADGQPLQTPNALIQPSMDNIKVFGAMFIAFMLVVFLIVQGKR</sequence>
<feature type="region of interest" description="Disordered" evidence="1">
    <location>
        <begin position="32"/>
        <end position="64"/>
    </location>
</feature>
<evidence type="ECO:0000313" key="3">
    <source>
        <dbReference type="EMBL" id="QPL55910.1"/>
    </source>
</evidence>
<dbReference type="EMBL" id="CP065218">
    <property type="protein sequence ID" value="QPL55910.1"/>
    <property type="molecule type" value="Genomic_DNA"/>
</dbReference>
<feature type="transmembrane region" description="Helical" evidence="2">
    <location>
        <begin position="74"/>
        <end position="92"/>
    </location>
</feature>